<dbReference type="EMBL" id="VEVO01000002">
    <property type="protein sequence ID" value="KAF0045769.1"/>
    <property type="molecule type" value="Genomic_DNA"/>
</dbReference>
<comment type="caution">
    <text evidence="3">The sequence shown here is derived from an EMBL/GenBank/DDBJ whole genome shotgun (WGS) entry which is preliminary data.</text>
</comment>
<feature type="region of interest" description="Disordered" evidence="2">
    <location>
        <begin position="213"/>
        <end position="312"/>
    </location>
</feature>
<proteinExistence type="predicted"/>
<evidence type="ECO:0000313" key="3">
    <source>
        <dbReference type="EMBL" id="KAF0045769.1"/>
    </source>
</evidence>
<protein>
    <submittedName>
        <fullName evidence="3">Uncharacterized protein</fullName>
    </submittedName>
</protein>
<gene>
    <name evidence="3" type="ORF">F2P81_002298</name>
</gene>
<sequence>MQRNKKSCGHMECGDGPHNQNQYMAMLKRSFHNSKIENKHLAAENAALKEELARQTSSWKEERSKLLEDRVTSVLRAQEDLDDMAAKVEMSKARQREIEMELGHMALKIKGKDMDVRNFNEHLRRKEAVIQELEAHILQRDSLWQDSVSALEQKLTSDQEANATKEGELERKLTEAEERRLTSRLDAQCQVNQMEEDINLLLLENKELQELTAMSDKDKARRQKEKKAAEREEEERQKRASKAWRQKEREKMQREEEEETKATKEEEQRQKRESKERREQEKKEKVEREKEEKREKKEMKKRGEEKKQQRNN</sequence>
<feature type="compositionally biased region" description="Basic and acidic residues" evidence="2">
    <location>
        <begin position="245"/>
        <end position="312"/>
    </location>
</feature>
<feature type="region of interest" description="Disordered" evidence="2">
    <location>
        <begin position="155"/>
        <end position="176"/>
    </location>
</feature>
<name>A0A6A4TLQ2_SCOMX</name>
<accession>A0A6A4TLQ2</accession>
<feature type="compositionally biased region" description="Basic and acidic residues" evidence="2">
    <location>
        <begin position="163"/>
        <end position="176"/>
    </location>
</feature>
<reference evidence="3 4" key="1">
    <citation type="submission" date="2019-06" db="EMBL/GenBank/DDBJ databases">
        <title>Draft genomes of female and male turbot (Scophthalmus maximus).</title>
        <authorList>
            <person name="Xu H."/>
            <person name="Xu X.-W."/>
            <person name="Shao C."/>
            <person name="Chen S."/>
        </authorList>
    </citation>
    <scope>NUCLEOTIDE SEQUENCE [LARGE SCALE GENOMIC DNA]</scope>
    <source>
        <strain evidence="3">Ysfricsl-2016a</strain>
        <tissue evidence="3">Blood</tissue>
    </source>
</reference>
<keyword evidence="1" id="KW-0175">Coiled coil</keyword>
<evidence type="ECO:0000256" key="2">
    <source>
        <dbReference type="SAM" id="MobiDB-lite"/>
    </source>
</evidence>
<feature type="coiled-coil region" evidence="1">
    <location>
        <begin position="38"/>
        <end position="69"/>
    </location>
</feature>
<organism evidence="3 4">
    <name type="scientific">Scophthalmus maximus</name>
    <name type="common">Turbot</name>
    <name type="synonym">Psetta maxima</name>
    <dbReference type="NCBI Taxonomy" id="52904"/>
    <lineage>
        <taxon>Eukaryota</taxon>
        <taxon>Metazoa</taxon>
        <taxon>Chordata</taxon>
        <taxon>Craniata</taxon>
        <taxon>Vertebrata</taxon>
        <taxon>Euteleostomi</taxon>
        <taxon>Actinopterygii</taxon>
        <taxon>Neopterygii</taxon>
        <taxon>Teleostei</taxon>
        <taxon>Neoteleostei</taxon>
        <taxon>Acanthomorphata</taxon>
        <taxon>Carangaria</taxon>
        <taxon>Pleuronectiformes</taxon>
        <taxon>Pleuronectoidei</taxon>
        <taxon>Scophthalmidae</taxon>
        <taxon>Scophthalmus</taxon>
    </lineage>
</organism>
<evidence type="ECO:0000256" key="1">
    <source>
        <dbReference type="SAM" id="Coils"/>
    </source>
</evidence>
<dbReference type="AlphaFoldDB" id="A0A6A4TLQ2"/>
<dbReference type="Proteomes" id="UP000438429">
    <property type="component" value="Unassembled WGS sequence"/>
</dbReference>
<evidence type="ECO:0000313" key="4">
    <source>
        <dbReference type="Proteomes" id="UP000438429"/>
    </source>
</evidence>
<feature type="compositionally biased region" description="Basic and acidic residues" evidence="2">
    <location>
        <begin position="226"/>
        <end position="238"/>
    </location>
</feature>